<evidence type="ECO:0000313" key="1">
    <source>
        <dbReference type="EMBL" id="MFC3983427.1"/>
    </source>
</evidence>
<dbReference type="RefSeq" id="WP_386192569.1">
    <property type="nucleotide sequence ID" value="NZ_JBHSBC010000030.1"/>
</dbReference>
<sequence>MTGRTATIRIIPGLNPGSFLYLITYVENGQNAGRSVVRADQIGSWKADLVSNGWTIDDLTVQGGEA</sequence>
<accession>A0ABV8F419</accession>
<gene>
    <name evidence="1" type="ORF">ACFOYY_25085</name>
</gene>
<name>A0ABV8F419_9ACTN</name>
<protein>
    <submittedName>
        <fullName evidence="1">Uncharacterized protein</fullName>
    </submittedName>
</protein>
<reference evidence="2" key="1">
    <citation type="journal article" date="2019" name="Int. J. Syst. Evol. Microbiol.">
        <title>The Global Catalogue of Microorganisms (GCM) 10K type strain sequencing project: providing services to taxonomists for standard genome sequencing and annotation.</title>
        <authorList>
            <consortium name="The Broad Institute Genomics Platform"/>
            <consortium name="The Broad Institute Genome Sequencing Center for Infectious Disease"/>
            <person name="Wu L."/>
            <person name="Ma J."/>
        </authorList>
    </citation>
    <scope>NUCLEOTIDE SEQUENCE [LARGE SCALE GENOMIC DNA]</scope>
    <source>
        <strain evidence="2">TBRC 7912</strain>
    </source>
</reference>
<dbReference type="EMBL" id="JBHSBC010000030">
    <property type="protein sequence ID" value="MFC3983427.1"/>
    <property type="molecule type" value="Genomic_DNA"/>
</dbReference>
<evidence type="ECO:0000313" key="2">
    <source>
        <dbReference type="Proteomes" id="UP001595698"/>
    </source>
</evidence>
<dbReference type="Proteomes" id="UP001595698">
    <property type="component" value="Unassembled WGS sequence"/>
</dbReference>
<proteinExistence type="predicted"/>
<organism evidence="1 2">
    <name type="scientific">Streptosporangium jomthongense</name>
    <dbReference type="NCBI Taxonomy" id="1193683"/>
    <lineage>
        <taxon>Bacteria</taxon>
        <taxon>Bacillati</taxon>
        <taxon>Actinomycetota</taxon>
        <taxon>Actinomycetes</taxon>
        <taxon>Streptosporangiales</taxon>
        <taxon>Streptosporangiaceae</taxon>
        <taxon>Streptosporangium</taxon>
    </lineage>
</organism>
<keyword evidence="2" id="KW-1185">Reference proteome</keyword>
<comment type="caution">
    <text evidence="1">The sequence shown here is derived from an EMBL/GenBank/DDBJ whole genome shotgun (WGS) entry which is preliminary data.</text>
</comment>